<keyword evidence="2" id="KW-0614">Plasmid</keyword>
<evidence type="ECO:0000313" key="2">
    <source>
        <dbReference type="EMBL" id="BAD01935.1"/>
    </source>
</evidence>
<geneLocation type="plasmid" evidence="2 3">
    <name>pSYSA</name>
</geneLocation>
<dbReference type="AlphaFoldDB" id="Q6ZEG5"/>
<dbReference type="InParanoid" id="Q6ZEG5"/>
<organism evidence="2 3">
    <name type="scientific">Synechocystis sp. (strain ATCC 27184 / PCC 6803 / Kazusa)</name>
    <dbReference type="NCBI Taxonomy" id="1111708"/>
    <lineage>
        <taxon>Bacteria</taxon>
        <taxon>Bacillati</taxon>
        <taxon>Cyanobacteriota</taxon>
        <taxon>Cyanophyceae</taxon>
        <taxon>Synechococcales</taxon>
        <taxon>Merismopediaceae</taxon>
        <taxon>Synechocystis</taxon>
    </lineage>
</organism>
<dbReference type="KEGG" id="syn:sll7033"/>
<protein>
    <submittedName>
        <fullName evidence="2">Sll7033 protein</fullName>
    </submittedName>
</protein>
<dbReference type="Pfam" id="PF18480">
    <property type="entry name" value="DUF5615"/>
    <property type="match status" value="1"/>
</dbReference>
<dbReference type="Proteomes" id="UP000001425">
    <property type="component" value="Plasmid pSYSA"/>
</dbReference>
<evidence type="ECO:0000313" key="3">
    <source>
        <dbReference type="Proteomes" id="UP000001425"/>
    </source>
</evidence>
<dbReference type="EnsemblBacteria" id="BAD01935">
    <property type="protein sequence ID" value="BAD01935"/>
    <property type="gene ID" value="BAD01935"/>
</dbReference>
<accession>Q6ZEG5</accession>
<dbReference type="PhylomeDB" id="Q6ZEG5"/>
<evidence type="ECO:0000259" key="1">
    <source>
        <dbReference type="Pfam" id="PF18480"/>
    </source>
</evidence>
<sequence length="113" mass="12604">MSRLYGDENFPMPVVQALRELGHDVLTCLDAGQADKAIPDEDVLAFAVAEQRAVLTINRKDFIRLHLQNECHCGIIVCTFNADFLAQAKQIDAALEQISEPSNQLIRINRLQG</sequence>
<dbReference type="EMBL" id="AP004311">
    <property type="protein sequence ID" value="BAD01935.1"/>
    <property type="molecule type" value="Genomic_DNA"/>
</dbReference>
<proteinExistence type="predicted"/>
<name>Q6ZEG5_SYNY3</name>
<feature type="domain" description="DUF5615" evidence="1">
    <location>
        <begin position="3"/>
        <end position="109"/>
    </location>
</feature>
<dbReference type="InterPro" id="IPR041049">
    <property type="entry name" value="DUF5615"/>
</dbReference>
<reference evidence="2 3" key="1">
    <citation type="journal article" date="2003" name="DNA Res.">
        <title>Structural analysis of four large plasmids harboring in a unicellular cyanobacterium, Synechocystis sp. PCC 6803.</title>
        <authorList>
            <person name="Kaneko T."/>
            <person name="Nakamura Y."/>
            <person name="Sasamoto S."/>
            <person name="Watanabe A."/>
            <person name="Kohara M."/>
            <person name="Matsumoto M."/>
            <person name="Shimpo S."/>
            <person name="Yamada M."/>
            <person name="Tabata S."/>
        </authorList>
    </citation>
    <scope>NUCLEOTIDE SEQUENCE [LARGE SCALE GENOMIC DNA]</scope>
    <source>
        <strain evidence="3">ATCC 27184 / PCC 6803 / Kazusa</strain>
    </source>
</reference>
<gene>
    <name evidence="2" type="ordered locus">sll7033</name>
</gene>
<keyword evidence="3" id="KW-1185">Reference proteome</keyword>